<evidence type="ECO:0000313" key="2">
    <source>
        <dbReference type="Proteomes" id="UP001178461"/>
    </source>
</evidence>
<proteinExistence type="predicted"/>
<feature type="non-terminal residue" evidence="1">
    <location>
        <position position="106"/>
    </location>
</feature>
<sequence>VQKHVKVQKRLSPAGHMTRKLFGLIGKVNGVSVHCAGSAEQLRHAGHVTRNWKSLLKQKAQYKNIIKQQTLKTSLSRAAFRCLLNVVLFRGRSQSPSSDNGLLSYL</sequence>
<organism evidence="1 2">
    <name type="scientific">Podarcis lilfordi</name>
    <name type="common">Lilford's wall lizard</name>
    <dbReference type="NCBI Taxonomy" id="74358"/>
    <lineage>
        <taxon>Eukaryota</taxon>
        <taxon>Metazoa</taxon>
        <taxon>Chordata</taxon>
        <taxon>Craniata</taxon>
        <taxon>Vertebrata</taxon>
        <taxon>Euteleostomi</taxon>
        <taxon>Lepidosauria</taxon>
        <taxon>Squamata</taxon>
        <taxon>Bifurcata</taxon>
        <taxon>Unidentata</taxon>
        <taxon>Episquamata</taxon>
        <taxon>Laterata</taxon>
        <taxon>Lacertibaenia</taxon>
        <taxon>Lacertidae</taxon>
        <taxon>Podarcis</taxon>
    </lineage>
</organism>
<protein>
    <submittedName>
        <fullName evidence="1">Cell division cycle 34</fullName>
    </submittedName>
</protein>
<reference evidence="1" key="1">
    <citation type="submission" date="2022-12" db="EMBL/GenBank/DDBJ databases">
        <authorList>
            <person name="Alioto T."/>
            <person name="Alioto T."/>
            <person name="Gomez Garrido J."/>
        </authorList>
    </citation>
    <scope>NUCLEOTIDE SEQUENCE</scope>
</reference>
<keyword evidence="1" id="KW-0131">Cell cycle</keyword>
<dbReference type="GO" id="GO:0051301">
    <property type="term" value="P:cell division"/>
    <property type="evidence" value="ECO:0007669"/>
    <property type="project" value="UniProtKB-KW"/>
</dbReference>
<accession>A0AA35QQS4</accession>
<dbReference type="AlphaFoldDB" id="A0AA35QQS4"/>
<dbReference type="Proteomes" id="UP001178461">
    <property type="component" value="Unassembled WGS sequence"/>
</dbReference>
<feature type="non-terminal residue" evidence="1">
    <location>
        <position position="1"/>
    </location>
</feature>
<keyword evidence="2" id="KW-1185">Reference proteome</keyword>
<comment type="caution">
    <text evidence="1">The sequence shown here is derived from an EMBL/GenBank/DDBJ whole genome shotgun (WGS) entry which is preliminary data.</text>
</comment>
<gene>
    <name evidence="1" type="ORF">PODLI_1B020839</name>
</gene>
<dbReference type="EMBL" id="CANTUW010000593">
    <property type="protein sequence ID" value="CAI7935439.1"/>
    <property type="molecule type" value="Genomic_DNA"/>
</dbReference>
<name>A0AA35QQS4_9SAUR</name>
<evidence type="ECO:0000313" key="1">
    <source>
        <dbReference type="EMBL" id="CAI7935439.1"/>
    </source>
</evidence>
<keyword evidence="1" id="KW-0132">Cell division</keyword>